<feature type="compositionally biased region" description="Basic and acidic residues" evidence="1">
    <location>
        <begin position="230"/>
        <end position="257"/>
    </location>
</feature>
<evidence type="ECO:0000313" key="2">
    <source>
        <dbReference type="EMBL" id="XCC62314.1"/>
    </source>
</evidence>
<gene>
    <name evidence="2" type="ORF">PUP29_12410</name>
</gene>
<accession>A0AAU8A8E5</accession>
<proteinExistence type="predicted"/>
<protein>
    <submittedName>
        <fullName evidence="2">Uncharacterized protein</fullName>
    </submittedName>
</protein>
<organism evidence="2">
    <name type="scientific">Christensenella massiliensis</name>
    <dbReference type="NCBI Taxonomy" id="1805714"/>
    <lineage>
        <taxon>Bacteria</taxon>
        <taxon>Bacillati</taxon>
        <taxon>Bacillota</taxon>
        <taxon>Clostridia</taxon>
        <taxon>Christensenellales</taxon>
        <taxon>Christensenellaceae</taxon>
        <taxon>Christensenella</taxon>
    </lineage>
</organism>
<name>A0AAU8A8E5_9FIRM</name>
<sequence>MPEILITKNTHVAELLAVLNRDSPEWYGLNILLGQIAGIQKQLDTAVHELAEVRRGLADAQQRDHPAKMALQKAEEAMRQYVSGLREKLQRLKEAVAAGCKNAFAAFREKGNAALAHLSRFFKVQPILETIRSDAEKAAKTAEQAIRAVEAAGARYHEAGRNLRNAGRALSGKSGITETKPNGKAVRGMAAPFRAARSCFKGIGKHTEAALQRLKQLEEKAAKPPRIKKILRECGKQAERENRSKRGRKDKNIVPER</sequence>
<evidence type="ECO:0000256" key="1">
    <source>
        <dbReference type="SAM" id="MobiDB-lite"/>
    </source>
</evidence>
<feature type="region of interest" description="Disordered" evidence="1">
    <location>
        <begin position="217"/>
        <end position="257"/>
    </location>
</feature>
<dbReference type="InterPro" id="IPR046656">
    <property type="entry name" value="DUF6674"/>
</dbReference>
<dbReference type="Pfam" id="PF20379">
    <property type="entry name" value="DUF6674"/>
    <property type="match status" value="1"/>
</dbReference>
<dbReference type="RefSeq" id="WP_353423496.1">
    <property type="nucleotide sequence ID" value="NZ_CP117826.1"/>
</dbReference>
<dbReference type="EMBL" id="CP117826">
    <property type="protein sequence ID" value="XCC62314.1"/>
    <property type="molecule type" value="Genomic_DNA"/>
</dbReference>
<reference evidence="2" key="1">
    <citation type="submission" date="2023-02" db="EMBL/GenBank/DDBJ databases">
        <title>Gut commensal Christensenella minuta modulates host metabolism via a new class of secondary bile acids.</title>
        <authorList>
            <person name="Liu C."/>
        </authorList>
    </citation>
    <scope>NUCLEOTIDE SEQUENCE</scope>
    <source>
        <strain evidence="2">CA70</strain>
    </source>
</reference>
<dbReference type="AlphaFoldDB" id="A0AAU8A8E5"/>